<name>A0A239A2M9_9PROT</name>
<protein>
    <submittedName>
        <fullName evidence="2">EAL domain, c-di-GMP-specific phosphodiesterase class I (Or its enzymatically inactive variant)</fullName>
    </submittedName>
</protein>
<dbReference type="PANTHER" id="PTHR33121:SF70">
    <property type="entry name" value="SIGNALING PROTEIN YKOW"/>
    <property type="match status" value="1"/>
</dbReference>
<dbReference type="PROSITE" id="PS50883">
    <property type="entry name" value="EAL"/>
    <property type="match status" value="1"/>
</dbReference>
<feature type="domain" description="EAL" evidence="1">
    <location>
        <begin position="20"/>
        <end position="260"/>
    </location>
</feature>
<keyword evidence="3" id="KW-1185">Reference proteome</keyword>
<dbReference type="InterPro" id="IPR050706">
    <property type="entry name" value="Cyclic-di-GMP_PDE-like"/>
</dbReference>
<dbReference type="GO" id="GO:0071111">
    <property type="term" value="F:cyclic-guanylate-specific phosphodiesterase activity"/>
    <property type="evidence" value="ECO:0007669"/>
    <property type="project" value="InterPro"/>
</dbReference>
<evidence type="ECO:0000259" key="1">
    <source>
        <dbReference type="PROSITE" id="PS50883"/>
    </source>
</evidence>
<proteinExistence type="predicted"/>
<dbReference type="EMBL" id="FZOA01000006">
    <property type="protein sequence ID" value="SNR89682.1"/>
    <property type="molecule type" value="Genomic_DNA"/>
</dbReference>
<accession>A0A239A2M9</accession>
<dbReference type="InterPro" id="IPR001633">
    <property type="entry name" value="EAL_dom"/>
</dbReference>
<organism evidence="2 3">
    <name type="scientific">Methylobacillus rhizosphaerae</name>
    <dbReference type="NCBI Taxonomy" id="551994"/>
    <lineage>
        <taxon>Bacteria</taxon>
        <taxon>Pseudomonadati</taxon>
        <taxon>Pseudomonadota</taxon>
        <taxon>Betaproteobacteria</taxon>
        <taxon>Nitrosomonadales</taxon>
        <taxon>Methylophilaceae</taxon>
        <taxon>Methylobacillus</taxon>
    </lineage>
</organism>
<dbReference type="InterPro" id="IPR035919">
    <property type="entry name" value="EAL_sf"/>
</dbReference>
<dbReference type="SUPFAM" id="SSF141868">
    <property type="entry name" value="EAL domain-like"/>
    <property type="match status" value="1"/>
</dbReference>
<dbReference type="Pfam" id="PF00563">
    <property type="entry name" value="EAL"/>
    <property type="match status" value="1"/>
</dbReference>
<gene>
    <name evidence="2" type="ORF">SAMN05192560_1643</name>
</gene>
<dbReference type="CDD" id="cd01948">
    <property type="entry name" value="EAL"/>
    <property type="match status" value="1"/>
</dbReference>
<dbReference type="Gene3D" id="3.20.20.450">
    <property type="entry name" value="EAL domain"/>
    <property type="match status" value="1"/>
</dbReference>
<evidence type="ECO:0000313" key="2">
    <source>
        <dbReference type="EMBL" id="SNR89682.1"/>
    </source>
</evidence>
<dbReference type="RefSeq" id="WP_089375735.1">
    <property type="nucleotide sequence ID" value="NZ_FZOA01000006.1"/>
</dbReference>
<sequence length="260" mass="29179">MNAFNHSEMHALRLNHGGPRKMVSSELLGAMMARQFSTCYQPIVDVQSTEMLGYEAHTRYWSQSGDALNMQSMHWSLRHNPLLLLHLELGLKKLQISAFPGEGWLMLDMNVDSFFAGGEGEDNPFIAMFKEYAWSDREIVINLVSHGDKQDPWRAQHAMDLLQQSGVTVALEDPGVYWGMFSLSAFLDAAMVKVSSRVLHELDEKTAQAMVDWLVGAARKLGVQTVMTDVETCATLDWARKMGVDCVQGPLFARQNLQVS</sequence>
<evidence type="ECO:0000313" key="3">
    <source>
        <dbReference type="Proteomes" id="UP000198305"/>
    </source>
</evidence>
<reference evidence="3" key="1">
    <citation type="submission" date="2017-06" db="EMBL/GenBank/DDBJ databases">
        <authorList>
            <person name="Varghese N."/>
            <person name="Submissions S."/>
        </authorList>
    </citation>
    <scope>NUCLEOTIDE SEQUENCE [LARGE SCALE GENOMIC DNA]</scope>
    <source>
        <strain evidence="3">Ca-68</strain>
    </source>
</reference>
<dbReference type="SMART" id="SM00052">
    <property type="entry name" value="EAL"/>
    <property type="match status" value="1"/>
</dbReference>
<dbReference type="PANTHER" id="PTHR33121">
    <property type="entry name" value="CYCLIC DI-GMP PHOSPHODIESTERASE PDEF"/>
    <property type="match status" value="1"/>
</dbReference>
<dbReference type="AlphaFoldDB" id="A0A239A2M9"/>
<dbReference type="OrthoDB" id="9813903at2"/>
<dbReference type="Proteomes" id="UP000198305">
    <property type="component" value="Unassembled WGS sequence"/>
</dbReference>